<feature type="region of interest" description="Disordered" evidence="1">
    <location>
        <begin position="18"/>
        <end position="64"/>
    </location>
</feature>
<evidence type="ECO:0000313" key="2">
    <source>
        <dbReference type="EMBL" id="BAD23368.1"/>
    </source>
</evidence>
<feature type="compositionally biased region" description="Basic and acidic residues" evidence="1">
    <location>
        <begin position="46"/>
        <end position="64"/>
    </location>
</feature>
<organism evidence="3 4">
    <name type="scientific">Oryza sativa subsp. japonica</name>
    <name type="common">Rice</name>
    <dbReference type="NCBI Taxonomy" id="39947"/>
    <lineage>
        <taxon>Eukaryota</taxon>
        <taxon>Viridiplantae</taxon>
        <taxon>Streptophyta</taxon>
        <taxon>Embryophyta</taxon>
        <taxon>Tracheophyta</taxon>
        <taxon>Spermatophyta</taxon>
        <taxon>Magnoliopsida</taxon>
        <taxon>Liliopsida</taxon>
        <taxon>Poales</taxon>
        <taxon>Poaceae</taxon>
        <taxon>BOP clade</taxon>
        <taxon>Oryzoideae</taxon>
        <taxon>Oryzeae</taxon>
        <taxon>Oryzinae</taxon>
        <taxon>Oryza</taxon>
        <taxon>Oryza sativa</taxon>
    </lineage>
</organism>
<dbReference type="Proteomes" id="UP000000763">
    <property type="component" value="Chromosome 9"/>
</dbReference>
<reference evidence="3" key="2">
    <citation type="submission" date="2002-09" db="EMBL/GenBank/DDBJ databases">
        <title>Oryza sativa nipponbare(GA3) genomic DNA, chromosome 9, BAC clone:OSJNBa0069P02.</title>
        <authorList>
            <person name="Sasaki T."/>
            <person name="Matsumoto T."/>
            <person name="Katayose Y."/>
        </authorList>
    </citation>
    <scope>NUCLEOTIDE SEQUENCE</scope>
</reference>
<accession>Q6K334</accession>
<dbReference type="EMBL" id="AP005729">
    <property type="protein sequence ID" value="BAD23536.1"/>
    <property type="molecule type" value="Genomic_DNA"/>
</dbReference>
<reference evidence="4" key="3">
    <citation type="journal article" date="2005" name="Nature">
        <title>The map-based sequence of the rice genome.</title>
        <authorList>
            <consortium name="International rice genome sequencing project (IRGSP)"/>
            <person name="Matsumoto T."/>
            <person name="Wu J."/>
            <person name="Kanamori H."/>
            <person name="Katayose Y."/>
            <person name="Fujisawa M."/>
            <person name="Namiki N."/>
            <person name="Mizuno H."/>
            <person name="Yamamoto K."/>
            <person name="Antonio B.A."/>
            <person name="Baba T."/>
            <person name="Sakata K."/>
            <person name="Nagamura Y."/>
            <person name="Aoki H."/>
            <person name="Arikawa K."/>
            <person name="Arita K."/>
            <person name="Bito T."/>
            <person name="Chiden Y."/>
            <person name="Fujitsuka N."/>
            <person name="Fukunaka R."/>
            <person name="Hamada M."/>
            <person name="Harada C."/>
            <person name="Hayashi A."/>
            <person name="Hijishita S."/>
            <person name="Honda M."/>
            <person name="Hosokawa S."/>
            <person name="Ichikawa Y."/>
            <person name="Idonuma A."/>
            <person name="Iijima M."/>
            <person name="Ikeda M."/>
            <person name="Ikeno M."/>
            <person name="Ito K."/>
            <person name="Ito S."/>
            <person name="Ito T."/>
            <person name="Ito Y."/>
            <person name="Ito Y."/>
            <person name="Iwabuchi A."/>
            <person name="Kamiya K."/>
            <person name="Karasawa W."/>
            <person name="Kurita K."/>
            <person name="Katagiri S."/>
            <person name="Kikuta A."/>
            <person name="Kobayashi H."/>
            <person name="Kobayashi N."/>
            <person name="Machita K."/>
            <person name="Maehara T."/>
            <person name="Masukawa M."/>
            <person name="Mizubayashi T."/>
            <person name="Mukai Y."/>
            <person name="Nagasaki H."/>
            <person name="Nagata Y."/>
            <person name="Naito S."/>
            <person name="Nakashima M."/>
            <person name="Nakama Y."/>
            <person name="Nakamichi Y."/>
            <person name="Nakamura M."/>
            <person name="Meguro A."/>
            <person name="Negishi M."/>
            <person name="Ohta I."/>
            <person name="Ohta T."/>
            <person name="Okamoto M."/>
            <person name="Ono N."/>
            <person name="Saji S."/>
            <person name="Sakaguchi M."/>
            <person name="Sakai K."/>
            <person name="Shibata M."/>
            <person name="Shimokawa T."/>
            <person name="Song J."/>
            <person name="Takazaki Y."/>
            <person name="Terasawa K."/>
            <person name="Tsugane M."/>
            <person name="Tsuji K."/>
            <person name="Ueda S."/>
            <person name="Waki K."/>
            <person name="Yamagata H."/>
            <person name="Yamamoto M."/>
            <person name="Yamamoto S."/>
            <person name="Yamane H."/>
            <person name="Yoshiki S."/>
            <person name="Yoshihara R."/>
            <person name="Yukawa K."/>
            <person name="Zhong H."/>
            <person name="Yano M."/>
            <person name="Yuan Q."/>
            <person name="Ouyang S."/>
            <person name="Liu J."/>
            <person name="Jones K.M."/>
            <person name="Gansberger K."/>
            <person name="Moffat K."/>
            <person name="Hill J."/>
            <person name="Bera J."/>
            <person name="Fadrosh D."/>
            <person name="Jin S."/>
            <person name="Johri S."/>
            <person name="Kim M."/>
            <person name="Overton L."/>
            <person name="Reardon M."/>
            <person name="Tsitrin T."/>
            <person name="Vuong H."/>
            <person name="Weaver B."/>
            <person name="Ciecko A."/>
            <person name="Tallon L."/>
            <person name="Jackson J."/>
            <person name="Pai G."/>
            <person name="Aken S.V."/>
            <person name="Utterback T."/>
            <person name="Reidmuller S."/>
            <person name="Feldblyum T."/>
            <person name="Hsiao J."/>
            <person name="Zismann V."/>
            <person name="Iobst S."/>
            <person name="de Vazeille A.R."/>
            <person name="Buell C.R."/>
            <person name="Ying K."/>
            <person name="Li Y."/>
            <person name="Lu T."/>
            <person name="Huang Y."/>
            <person name="Zhao Q."/>
            <person name="Feng Q."/>
            <person name="Zhang L."/>
            <person name="Zhu J."/>
            <person name="Weng Q."/>
            <person name="Mu J."/>
            <person name="Lu Y."/>
            <person name="Fan D."/>
            <person name="Liu Y."/>
            <person name="Guan J."/>
            <person name="Zhang Y."/>
            <person name="Yu S."/>
            <person name="Liu X."/>
            <person name="Zhang Y."/>
            <person name="Hong G."/>
            <person name="Han B."/>
            <person name="Choisne N."/>
            <person name="Demange N."/>
            <person name="Orjeda G."/>
            <person name="Samain S."/>
            <person name="Cattolico L."/>
            <person name="Pelletier E."/>
            <person name="Couloux A."/>
            <person name="Segurens B."/>
            <person name="Wincker P."/>
            <person name="D'Hont A."/>
            <person name="Scarpelli C."/>
            <person name="Weissenbach J."/>
            <person name="Salanoubat M."/>
            <person name="Quetier F."/>
            <person name="Yu Y."/>
            <person name="Kim H.R."/>
            <person name="Rambo T."/>
            <person name="Currie J."/>
            <person name="Collura K."/>
            <person name="Luo M."/>
            <person name="Yang T."/>
            <person name="Ammiraju J.S.S."/>
            <person name="Engler F."/>
            <person name="Soderlund C."/>
            <person name="Wing R.A."/>
            <person name="Palmer L.E."/>
            <person name="de la Bastide M."/>
            <person name="Spiegel L."/>
            <person name="Nascimento L."/>
            <person name="Zutavern T."/>
            <person name="O'Shaughnessy A."/>
            <person name="Dike S."/>
            <person name="Dedhia N."/>
            <person name="Preston R."/>
            <person name="Balija V."/>
            <person name="McCombie W.R."/>
            <person name="Chow T."/>
            <person name="Chen H."/>
            <person name="Chung M."/>
            <person name="Chen C."/>
            <person name="Shaw J."/>
            <person name="Wu H."/>
            <person name="Hsiao K."/>
            <person name="Chao Y."/>
            <person name="Chu M."/>
            <person name="Cheng C."/>
            <person name="Hour A."/>
            <person name="Lee P."/>
            <person name="Lin S."/>
            <person name="Lin Y."/>
            <person name="Liou J."/>
            <person name="Liu S."/>
            <person name="Hsing Y."/>
            <person name="Raghuvanshi S."/>
            <person name="Mohanty A."/>
            <person name="Bharti A.K."/>
            <person name="Gaur A."/>
            <person name="Gupta V."/>
            <person name="Kumar D."/>
            <person name="Ravi V."/>
            <person name="Vij S."/>
            <person name="Kapur A."/>
            <person name="Khurana P."/>
            <person name="Khurana P."/>
            <person name="Khurana J.P."/>
            <person name="Tyagi A.K."/>
            <person name="Gaikwad K."/>
            <person name="Singh A."/>
            <person name="Dalal V."/>
            <person name="Srivastava S."/>
            <person name="Dixit A."/>
            <person name="Pal A.K."/>
            <person name="Ghazi I.A."/>
            <person name="Yadav M."/>
            <person name="Pandit A."/>
            <person name="Bhargava A."/>
            <person name="Sureshbabu K."/>
            <person name="Batra K."/>
            <person name="Sharma T.R."/>
            <person name="Mohapatra T."/>
            <person name="Singh N.K."/>
            <person name="Messing J."/>
            <person name="Nelson A.B."/>
            <person name="Fuks G."/>
            <person name="Kavchok S."/>
            <person name="Keizer G."/>
            <person name="Linton E."/>
            <person name="Llaca V."/>
            <person name="Song R."/>
            <person name="Tanyolac B."/>
            <person name="Young S."/>
            <person name="Ho-Il K."/>
            <person name="Hahn J.H."/>
            <person name="Sangsakoo G."/>
            <person name="Vanavichit A."/>
            <person name="de Mattos Luiz.A.T."/>
            <person name="Zimmer P.D."/>
            <person name="Malone G."/>
            <person name="Dellagostin O."/>
            <person name="de Oliveira A.C."/>
            <person name="Bevan M."/>
            <person name="Bancroft I."/>
            <person name="Minx P."/>
            <person name="Cordum H."/>
            <person name="Wilson R."/>
            <person name="Cheng Z."/>
            <person name="Jin W."/>
            <person name="Jiang J."/>
            <person name="Leong S.A."/>
            <person name="Iwama H."/>
            <person name="Gojobori T."/>
            <person name="Itoh T."/>
            <person name="Niimura Y."/>
            <person name="Fujii Y."/>
            <person name="Habara T."/>
            <person name="Sakai H."/>
            <person name="Sato Y."/>
            <person name="Wilson G."/>
            <person name="Kumar K."/>
            <person name="McCouch S."/>
            <person name="Juretic N."/>
            <person name="Hoen D."/>
            <person name="Wright S."/>
            <person name="Bruskiewich R."/>
            <person name="Bureau T."/>
            <person name="Miyao A."/>
            <person name="Hirochika H."/>
            <person name="Nishikawa T."/>
            <person name="Kadowaki K."/>
            <person name="Sugiura M."/>
            <person name="Burr B."/>
            <person name="Sasaki T."/>
        </authorList>
    </citation>
    <scope>NUCLEOTIDE SEQUENCE [LARGE SCALE GENOMIC DNA]</scope>
    <source>
        <strain evidence="4">cv. Nipponbare</strain>
    </source>
</reference>
<dbReference type="AlphaFoldDB" id="Q6K334"/>
<reference evidence="4" key="4">
    <citation type="journal article" date="2008" name="Nucleic Acids Res.">
        <title>The rice annotation project database (RAP-DB): 2008 update.</title>
        <authorList>
            <consortium name="The rice annotation project (RAP)"/>
        </authorList>
    </citation>
    <scope>GENOME REANNOTATION</scope>
    <source>
        <strain evidence="4">cv. Nipponbare</strain>
    </source>
</reference>
<evidence type="ECO:0000313" key="4">
    <source>
        <dbReference type="Proteomes" id="UP000000763"/>
    </source>
</evidence>
<gene>
    <name evidence="2" type="ORF">OJ1058_F03.1</name>
    <name evidence="3" type="ORF">OSJNBa0069P02.16</name>
</gene>
<proteinExistence type="predicted"/>
<name>Q6K334_ORYSJ</name>
<protein>
    <submittedName>
        <fullName evidence="3">Uncharacterized protein</fullName>
    </submittedName>
</protein>
<evidence type="ECO:0000313" key="3">
    <source>
        <dbReference type="EMBL" id="BAD23536.1"/>
    </source>
</evidence>
<reference evidence="2" key="1">
    <citation type="submission" date="2002-07" db="EMBL/GenBank/DDBJ databases">
        <title>Oryza sativa nipponbare(GA3) genomic DNA, chromosome 9, BAC clone:OJ1058_F03.</title>
        <authorList>
            <person name="Sasaki T."/>
            <person name="Matsumoto T."/>
            <person name="Hattori M."/>
            <person name="Sakaki Y."/>
            <person name="Katayose Y."/>
        </authorList>
    </citation>
    <scope>NUCLEOTIDE SEQUENCE</scope>
</reference>
<dbReference type="EMBL" id="AP005550">
    <property type="protein sequence ID" value="BAD23368.1"/>
    <property type="molecule type" value="Genomic_DNA"/>
</dbReference>
<evidence type="ECO:0000256" key="1">
    <source>
        <dbReference type="SAM" id="MobiDB-lite"/>
    </source>
</evidence>
<sequence length="113" mass="12693">MAARGYSALGRYGRREAKARVAAGRGELGGPFKGARRRRRRPTATGDEKERSGSEREKPIRFDLESNTFQADLADVSKGEKVEEIPRIISPLLIQPEKERSGRIWKETAAARR</sequence>